<accession>D5BK90</accession>
<name>D5BK90_ZUNPS</name>
<evidence type="ECO:0000313" key="1">
    <source>
        <dbReference type="EMBL" id="ADF51770.1"/>
    </source>
</evidence>
<reference evidence="1 2" key="1">
    <citation type="journal article" date="2010" name="BMC Genomics">
        <title>The complete genome of Zunongwangia profunda SM-A87 reveals its adaptation to the deep-sea environment and ecological role in sedimentary organic nitrogen degradation.</title>
        <authorList>
            <person name="Qin Q.L."/>
            <person name="Zhang X.Y."/>
            <person name="Wang X.M."/>
            <person name="Liu G.M."/>
            <person name="Chen X.L."/>
            <person name="Xie B.B."/>
            <person name="Dang H.Y."/>
            <person name="Zhou B.C."/>
            <person name="Yu J."/>
            <person name="Zhang Y.Z."/>
        </authorList>
    </citation>
    <scope>NUCLEOTIDE SEQUENCE [LARGE SCALE GENOMIC DNA]</scope>
    <source>
        <strain evidence="2">DSM 18752 / CCTCC AB 206139 / SM-A87</strain>
    </source>
</reference>
<organism evidence="1 2">
    <name type="scientific">Zunongwangia profunda (strain DSM 18752 / CCTCC AB 206139 / SM-A87)</name>
    <name type="common">Wangia profunda</name>
    <dbReference type="NCBI Taxonomy" id="655815"/>
    <lineage>
        <taxon>Bacteria</taxon>
        <taxon>Pseudomonadati</taxon>
        <taxon>Bacteroidota</taxon>
        <taxon>Flavobacteriia</taxon>
        <taxon>Flavobacteriales</taxon>
        <taxon>Flavobacteriaceae</taxon>
        <taxon>Zunongwangia</taxon>
    </lineage>
</organism>
<evidence type="ECO:0000313" key="2">
    <source>
        <dbReference type="Proteomes" id="UP000001654"/>
    </source>
</evidence>
<dbReference type="Proteomes" id="UP000001654">
    <property type="component" value="Chromosome"/>
</dbReference>
<keyword evidence="2" id="KW-1185">Reference proteome</keyword>
<dbReference type="AlphaFoldDB" id="D5BK90"/>
<sequence length="53" mass="6096">MGAELSSKEISEQFFSSVGRLDVYRKILLKTGEKLDRDARLIFKDYKDLKSGI</sequence>
<protein>
    <submittedName>
        <fullName evidence="1">Uncharacterized protein</fullName>
    </submittedName>
</protein>
<gene>
    <name evidence="1" type="ordered locus">ZPR_1434</name>
</gene>
<dbReference type="KEGG" id="zpr:ZPR_1434"/>
<proteinExistence type="predicted"/>
<dbReference type="EMBL" id="CP001650">
    <property type="protein sequence ID" value="ADF51770.1"/>
    <property type="molecule type" value="Genomic_DNA"/>
</dbReference>
<dbReference type="HOGENOM" id="CLU_3067874_0_0_10"/>